<sequence>MLSQLVAYYEDEPVRTKGRVEVEQVPFVPTAPMKASDGDVRPNVVYVVVANPVGTPLHVPFAAFDEWFLRDRYGEALRIVNTLGASSVECKTSRDSRRRSGVSGAVKGFGASLRRNRHQTSMFDYSHVGTGSQPRDPRPLKWPDEPGFGAAVSSVLDNKATAVTINISSTTRHSVNGSLGKKLAALGFELGVSGESSDAVSLHMVAKFPERSRWR</sequence>
<dbReference type="EMBL" id="SDWU01000012">
    <property type="protein sequence ID" value="RYC01118.1"/>
    <property type="molecule type" value="Genomic_DNA"/>
</dbReference>
<dbReference type="Proteomes" id="UP000293291">
    <property type="component" value="Unassembled WGS sequence"/>
</dbReference>
<organism evidence="1 2">
    <name type="scientific">Nocardioides ganghwensis</name>
    <dbReference type="NCBI Taxonomy" id="252230"/>
    <lineage>
        <taxon>Bacteria</taxon>
        <taxon>Bacillati</taxon>
        <taxon>Actinomycetota</taxon>
        <taxon>Actinomycetes</taxon>
        <taxon>Propionibacteriales</taxon>
        <taxon>Nocardioidaceae</taxon>
        <taxon>Nocardioides</taxon>
    </lineage>
</organism>
<accession>A0A4Q2SDW0</accession>
<dbReference type="RefSeq" id="WP_129455419.1">
    <property type="nucleotide sequence ID" value="NZ_JACXYX010000006.1"/>
</dbReference>
<evidence type="ECO:0000313" key="2">
    <source>
        <dbReference type="Proteomes" id="UP000293291"/>
    </source>
</evidence>
<comment type="caution">
    <text evidence="1">The sequence shown here is derived from an EMBL/GenBank/DDBJ whole genome shotgun (WGS) entry which is preliminary data.</text>
</comment>
<proteinExistence type="predicted"/>
<evidence type="ECO:0000313" key="1">
    <source>
        <dbReference type="EMBL" id="RYC01118.1"/>
    </source>
</evidence>
<dbReference type="OrthoDB" id="4774649at2"/>
<dbReference type="AlphaFoldDB" id="A0A4Q2SDW0"/>
<reference evidence="1 2" key="1">
    <citation type="submission" date="2019-01" db="EMBL/GenBank/DDBJ databases">
        <title>Novel species of Nocardioides.</title>
        <authorList>
            <person name="Liu Q."/>
            <person name="Xin Y.-H."/>
        </authorList>
    </citation>
    <scope>NUCLEOTIDE SEQUENCE [LARGE SCALE GENOMIC DNA]</scope>
    <source>
        <strain evidence="1 2">CGMCC 4.6875</strain>
    </source>
</reference>
<protein>
    <submittedName>
        <fullName evidence="1">Uncharacterized protein</fullName>
    </submittedName>
</protein>
<name>A0A4Q2SDW0_9ACTN</name>
<gene>
    <name evidence="1" type="ORF">EUA07_12065</name>
</gene>
<keyword evidence="2" id="KW-1185">Reference proteome</keyword>